<dbReference type="Proteomes" id="UP001144397">
    <property type="component" value="Unassembled WGS sequence"/>
</dbReference>
<dbReference type="PROSITE" id="PS00483">
    <property type="entry name" value="DIHYDROOROTASE_2"/>
    <property type="match status" value="1"/>
</dbReference>
<dbReference type="GO" id="GO:0006145">
    <property type="term" value="P:purine nucleobase catabolic process"/>
    <property type="evidence" value="ECO:0007669"/>
    <property type="project" value="TreeGrafter"/>
</dbReference>
<evidence type="ECO:0000256" key="4">
    <source>
        <dbReference type="ARBA" id="ARBA00022723"/>
    </source>
</evidence>
<evidence type="ECO:0000256" key="1">
    <source>
        <dbReference type="ARBA" id="ARBA00001947"/>
    </source>
</evidence>
<sequence length="468" mass="51180">MDTIIKNGLVVTADGRFEASIGIKDGAIAGIFEPGLEPAAAEIIDAKGLAILPGVIDMHSHHREGSLPGFEYKDTIYTSTLQCAAGGVTTSVAMPNVTPPPNTLDLLEKQFAIYERDAVVDWNFNPAPTILDEVPGMAATGIAAFKFFMVVDTGRSYPHMPGIGVHDHGKILEIMKAAAAHDVPLMIHPHDQALMDVIEQEFWARGERDALAYAKAYAAHDGVIWETAIATLLRLQKAAGCHLHILHTQTAGSVQLIREAKARGQKVTCELNPWALFLGCEWAAIQRLGSYALSYWVPEKNVPGLWDGVRDGTIDIIATDHAPHTREEKEIGWTDGWKAHTGTPSTQFYLSMFLTAATEGKLPLERVVEATSTRPARLFRLDRKGEIKPGYDADLVLVDLDTEYEVRDEDVLSLVGWSPYAGRRFKGKPVRTILRGRTIYVDGKVVGEKGYGKQAVSTARHTLKAAAE</sequence>
<evidence type="ECO:0000313" key="7">
    <source>
        <dbReference type="EMBL" id="GLI22943.1"/>
    </source>
</evidence>
<reference evidence="8 10" key="2">
    <citation type="submission" date="2023-07" db="EMBL/GenBank/DDBJ databases">
        <title>Genomic Encyclopedia of Type Strains, Phase IV (KMG-IV): sequencing the most valuable type-strain genomes for metagenomic binning, comparative biology and taxonomic classification.</title>
        <authorList>
            <person name="Goeker M."/>
        </authorList>
    </citation>
    <scope>NUCLEOTIDE SEQUENCE [LARGE SCALE GENOMIC DNA]</scope>
    <source>
        <strain evidence="8 10">DSM 338</strain>
    </source>
</reference>
<dbReference type="GO" id="GO:0004151">
    <property type="term" value="F:dihydroorotase activity"/>
    <property type="evidence" value="ECO:0007669"/>
    <property type="project" value="UniProtKB-EC"/>
</dbReference>
<evidence type="ECO:0000256" key="5">
    <source>
        <dbReference type="ARBA" id="ARBA00022801"/>
    </source>
</evidence>
<dbReference type="Gene3D" id="2.30.40.10">
    <property type="entry name" value="Urease, subunit C, domain 1"/>
    <property type="match status" value="1"/>
</dbReference>
<protein>
    <submittedName>
        <fullName evidence="7">Dihydroorotase</fullName>
        <ecNumber evidence="8">3.5.2.3</ecNumber>
    </submittedName>
</protein>
<comment type="similarity">
    <text evidence="3">Belongs to the metallo-dependent hydrolases superfamily. DHOase family. Class I DHOase subfamily.</text>
</comment>
<keyword evidence="4" id="KW-0479">Metal-binding</keyword>
<keyword evidence="10" id="KW-1185">Reference proteome</keyword>
<evidence type="ECO:0000313" key="9">
    <source>
        <dbReference type="Proteomes" id="UP001144397"/>
    </source>
</evidence>
<evidence type="ECO:0000313" key="10">
    <source>
        <dbReference type="Proteomes" id="UP001245370"/>
    </source>
</evidence>
<evidence type="ECO:0000256" key="2">
    <source>
        <dbReference type="ARBA" id="ARBA00002368"/>
    </source>
</evidence>
<dbReference type="InterPro" id="IPR006680">
    <property type="entry name" value="Amidohydro-rel"/>
</dbReference>
<gene>
    <name evidence="7" type="primary">pyrC</name>
    <name evidence="8" type="ORF">GGQ86_002699</name>
    <name evidence="7" type="ORF">XFLAVUS301_26170</name>
</gene>
<evidence type="ECO:0000259" key="6">
    <source>
        <dbReference type="Pfam" id="PF01979"/>
    </source>
</evidence>
<evidence type="ECO:0000313" key="8">
    <source>
        <dbReference type="EMBL" id="MDR6334223.1"/>
    </source>
</evidence>
<name>A0A9W6CSB1_XANFL</name>
<dbReference type="SUPFAM" id="SSF51556">
    <property type="entry name" value="Metallo-dependent hydrolases"/>
    <property type="match status" value="1"/>
</dbReference>
<dbReference type="RefSeq" id="WP_281807846.1">
    <property type="nucleotide sequence ID" value="NZ_BSDO01000003.1"/>
</dbReference>
<accession>A0A9W6CSB1</accession>
<reference evidence="7" key="1">
    <citation type="submission" date="2022-12" db="EMBL/GenBank/DDBJ databases">
        <title>Reference genome sequencing for broad-spectrum identification of bacterial and archaeal isolates by mass spectrometry.</title>
        <authorList>
            <person name="Sekiguchi Y."/>
            <person name="Tourlousse D.M."/>
        </authorList>
    </citation>
    <scope>NUCLEOTIDE SEQUENCE</scope>
    <source>
        <strain evidence="7">301</strain>
    </source>
</reference>
<dbReference type="EC" id="3.5.2.3" evidence="8"/>
<dbReference type="Pfam" id="PF01979">
    <property type="entry name" value="Amidohydro_1"/>
    <property type="match status" value="1"/>
</dbReference>
<dbReference type="EMBL" id="JAVDPY010000004">
    <property type="protein sequence ID" value="MDR6334223.1"/>
    <property type="molecule type" value="Genomic_DNA"/>
</dbReference>
<dbReference type="GO" id="GO:0005737">
    <property type="term" value="C:cytoplasm"/>
    <property type="evidence" value="ECO:0007669"/>
    <property type="project" value="TreeGrafter"/>
</dbReference>
<dbReference type="InterPro" id="IPR050138">
    <property type="entry name" value="DHOase/Allantoinase_Hydrolase"/>
</dbReference>
<dbReference type="PANTHER" id="PTHR43668:SF2">
    <property type="entry name" value="ALLANTOINASE"/>
    <property type="match status" value="1"/>
</dbReference>
<dbReference type="Gene3D" id="3.20.20.140">
    <property type="entry name" value="Metal-dependent hydrolases"/>
    <property type="match status" value="1"/>
</dbReference>
<dbReference type="EMBL" id="BSDO01000003">
    <property type="protein sequence ID" value="GLI22943.1"/>
    <property type="molecule type" value="Genomic_DNA"/>
</dbReference>
<dbReference type="AlphaFoldDB" id="A0A9W6CSB1"/>
<dbReference type="SUPFAM" id="SSF51338">
    <property type="entry name" value="Composite domain of metallo-dependent hydrolases"/>
    <property type="match status" value="1"/>
</dbReference>
<keyword evidence="5 8" id="KW-0378">Hydrolase</keyword>
<dbReference type="GO" id="GO:0046872">
    <property type="term" value="F:metal ion binding"/>
    <property type="evidence" value="ECO:0007669"/>
    <property type="project" value="UniProtKB-KW"/>
</dbReference>
<dbReference type="InterPro" id="IPR011059">
    <property type="entry name" value="Metal-dep_hydrolase_composite"/>
</dbReference>
<comment type="function">
    <text evidence="2">Catalyzes the reversible cyclization of carbamoyl aspartate to dihydroorotate.</text>
</comment>
<evidence type="ECO:0000256" key="3">
    <source>
        <dbReference type="ARBA" id="ARBA00010286"/>
    </source>
</evidence>
<dbReference type="InterPro" id="IPR032466">
    <property type="entry name" value="Metal_Hydrolase"/>
</dbReference>
<dbReference type="GeneID" id="95763399"/>
<proteinExistence type="inferred from homology"/>
<dbReference type="Proteomes" id="UP001245370">
    <property type="component" value="Unassembled WGS sequence"/>
</dbReference>
<comment type="cofactor">
    <cofactor evidence="1">
        <name>Zn(2+)</name>
        <dbReference type="ChEBI" id="CHEBI:29105"/>
    </cofactor>
</comment>
<comment type="caution">
    <text evidence="7">The sequence shown here is derived from an EMBL/GenBank/DDBJ whole genome shotgun (WGS) entry which is preliminary data.</text>
</comment>
<feature type="domain" description="Amidohydrolase-related" evidence="6">
    <location>
        <begin position="51"/>
        <end position="438"/>
    </location>
</feature>
<dbReference type="GO" id="GO:0004038">
    <property type="term" value="F:allantoinase activity"/>
    <property type="evidence" value="ECO:0007669"/>
    <property type="project" value="TreeGrafter"/>
</dbReference>
<dbReference type="PANTHER" id="PTHR43668">
    <property type="entry name" value="ALLANTOINASE"/>
    <property type="match status" value="1"/>
</dbReference>
<organism evidence="7 9">
    <name type="scientific">Xanthobacter flavus</name>
    <dbReference type="NCBI Taxonomy" id="281"/>
    <lineage>
        <taxon>Bacteria</taxon>
        <taxon>Pseudomonadati</taxon>
        <taxon>Pseudomonadota</taxon>
        <taxon>Alphaproteobacteria</taxon>
        <taxon>Hyphomicrobiales</taxon>
        <taxon>Xanthobacteraceae</taxon>
        <taxon>Xanthobacter</taxon>
    </lineage>
</organism>
<dbReference type="InterPro" id="IPR002195">
    <property type="entry name" value="Dihydroorotase_CS"/>
</dbReference>